<evidence type="ECO:0000313" key="1">
    <source>
        <dbReference type="EMBL" id="DAG02996.1"/>
    </source>
</evidence>
<sequence length="428" mass="46457">MQTRTITVDYARPRGYDVGYRAENNFTVLALPVPAELENADSYRVYFESTVGDYLQTETLTPVDGYVTVKITSDIVPEPGNMAAQLVAFADGEIVGYAPMITGSAKVSIPDGTERLSHSLAAEIALNTAARHTHENKSVLDKFAESDGKPTYGGEALGGGGEASDFIIKMTVEGDDGNYTVTSCDATVEQIDAAVSAEKRVVVIATDTTSGEFWELPIIQAIQGNSYYFGACLMVGEFGKFIFSFVQNESEWQFSMERIDAWDVDYENIEFGKMSVREALDMSLEIAMRLYPDSHSHDNKDTLDKLSASNGKLQYNGSDISVTKNSVITALGYTPEAVSAQVTTGSNITLADNTEYRLADVTTLTLTYPTGNFECWMRLTFAASGNATVTLPTGTKYIGTTPDFKNGETWEMSIKDGVVIAQKVGDGT</sequence>
<organism evidence="1">
    <name type="scientific">Myoviridae sp. ctDzM5</name>
    <dbReference type="NCBI Taxonomy" id="2825058"/>
    <lineage>
        <taxon>Viruses</taxon>
        <taxon>Duplodnaviria</taxon>
        <taxon>Heunggongvirae</taxon>
        <taxon>Uroviricota</taxon>
        <taxon>Caudoviricetes</taxon>
    </lineage>
</organism>
<accession>A0A8S5V8E9</accession>
<proteinExistence type="predicted"/>
<name>A0A8S5V8E9_9CAUD</name>
<protein>
    <submittedName>
        <fullName evidence="1">Uncharacterized protein</fullName>
    </submittedName>
</protein>
<reference evidence="1" key="1">
    <citation type="journal article" date="2021" name="Proc. Natl. Acad. Sci. U.S.A.">
        <title>A Catalog of Tens of Thousands of Viruses from Human Metagenomes Reveals Hidden Associations with Chronic Diseases.</title>
        <authorList>
            <person name="Tisza M.J."/>
            <person name="Buck C.B."/>
        </authorList>
    </citation>
    <scope>NUCLEOTIDE SEQUENCE</scope>
    <source>
        <strain evidence="1">CtDzM5</strain>
    </source>
</reference>
<dbReference type="EMBL" id="BK016220">
    <property type="protein sequence ID" value="DAG02996.1"/>
    <property type="molecule type" value="Genomic_DNA"/>
</dbReference>